<gene>
    <name evidence="1" type="ORF">EGJ44_20775</name>
</gene>
<proteinExistence type="predicted"/>
<reference evidence="1 2" key="1">
    <citation type="submission" date="2018-10" db="EMBL/GenBank/DDBJ databases">
        <title>Transmission dynamics of multidrug resistant bacteria on intensive care unit surfaces.</title>
        <authorList>
            <person name="D'Souza A.W."/>
            <person name="Potter R.F."/>
            <person name="Wallace M."/>
            <person name="Shupe A."/>
            <person name="Patel S."/>
            <person name="Sun S."/>
            <person name="Gul D."/>
            <person name="Kwon J.H."/>
            <person name="Andleeb S."/>
            <person name="Burnham C.-A.D."/>
            <person name="Dantas G."/>
        </authorList>
    </citation>
    <scope>NUCLEOTIDE SEQUENCE [LARGE SCALE GENOMIC DNA]</scope>
    <source>
        <strain evidence="1 2">PO_271</strain>
    </source>
</reference>
<accession>A0A3R8WRH0</accession>
<dbReference type="Proteomes" id="UP000272833">
    <property type="component" value="Unassembled WGS sequence"/>
</dbReference>
<protein>
    <submittedName>
        <fullName evidence="1">Uncharacterized protein</fullName>
    </submittedName>
</protein>
<dbReference type="RefSeq" id="WP_125875113.1">
    <property type="nucleotide sequence ID" value="NZ_RHRS01000085.1"/>
</dbReference>
<evidence type="ECO:0000313" key="2">
    <source>
        <dbReference type="Proteomes" id="UP000272833"/>
    </source>
</evidence>
<name>A0A3R8WRH0_ECTOL</name>
<evidence type="ECO:0000313" key="1">
    <source>
        <dbReference type="EMBL" id="RRW29103.1"/>
    </source>
</evidence>
<dbReference type="AlphaFoldDB" id="A0A3R8WRH0"/>
<sequence>MTTDPKQLLADAQLVDLATAMPGEFAAIIHRIQRFTLRLLQTDSASQWIAAVEQHGSERDALAAARAELADVTCRLEVAQRGREAVRKGKERLREDAQLHGIRSELVQEQLNREAKQRTLLNVIQQAERSREAKVRALVDDGVPEATALSVAKPPLAEIDRLHDELAAIPAQQEAISELLRSSAALVRHAYSEADSSI</sequence>
<comment type="caution">
    <text evidence="1">The sequence shown here is derived from an EMBL/GenBank/DDBJ whole genome shotgun (WGS) entry which is preliminary data.</text>
</comment>
<organism evidence="1 2">
    <name type="scientific">Ectopseudomonas oleovorans</name>
    <name type="common">Pseudomonas oleovorans</name>
    <dbReference type="NCBI Taxonomy" id="301"/>
    <lineage>
        <taxon>Bacteria</taxon>
        <taxon>Pseudomonadati</taxon>
        <taxon>Pseudomonadota</taxon>
        <taxon>Gammaproteobacteria</taxon>
        <taxon>Pseudomonadales</taxon>
        <taxon>Pseudomonadaceae</taxon>
        <taxon>Ectopseudomonas</taxon>
    </lineage>
</organism>
<dbReference type="EMBL" id="RHRS01000085">
    <property type="protein sequence ID" value="RRW29103.1"/>
    <property type="molecule type" value="Genomic_DNA"/>
</dbReference>